<evidence type="ECO:0000256" key="1">
    <source>
        <dbReference type="SAM" id="Coils"/>
    </source>
</evidence>
<dbReference type="FunFam" id="3.90.1150.80:FF:000001">
    <property type="entry name" value="Chromosome segregation protein (Pcs1)"/>
    <property type="match status" value="1"/>
</dbReference>
<dbReference type="GO" id="GO:0072686">
    <property type="term" value="C:mitotic spindle"/>
    <property type="evidence" value="ECO:0007669"/>
    <property type="project" value="TreeGrafter"/>
</dbReference>
<dbReference type="GO" id="GO:0045144">
    <property type="term" value="P:meiotic sister chromatid segregation"/>
    <property type="evidence" value="ECO:0007669"/>
    <property type="project" value="TreeGrafter"/>
</dbReference>
<dbReference type="GO" id="GO:0033551">
    <property type="term" value="C:monopolin complex"/>
    <property type="evidence" value="ECO:0007669"/>
    <property type="project" value="InterPro"/>
</dbReference>
<evidence type="ECO:0000313" key="4">
    <source>
        <dbReference type="EMBL" id="KAK3380149.1"/>
    </source>
</evidence>
<protein>
    <submittedName>
        <fullName evidence="4">Chromosome segregation protein Csm1/Pcs1-domain-containing protein</fullName>
    </submittedName>
</protein>
<reference evidence="4" key="1">
    <citation type="journal article" date="2023" name="Mol. Phylogenet. Evol.">
        <title>Genome-scale phylogeny and comparative genomics of the fungal order Sordariales.</title>
        <authorList>
            <person name="Hensen N."/>
            <person name="Bonometti L."/>
            <person name="Westerberg I."/>
            <person name="Brannstrom I.O."/>
            <person name="Guillou S."/>
            <person name="Cros-Aarteil S."/>
            <person name="Calhoun S."/>
            <person name="Haridas S."/>
            <person name="Kuo A."/>
            <person name="Mondo S."/>
            <person name="Pangilinan J."/>
            <person name="Riley R."/>
            <person name="LaButti K."/>
            <person name="Andreopoulos B."/>
            <person name="Lipzen A."/>
            <person name="Chen C."/>
            <person name="Yan M."/>
            <person name="Daum C."/>
            <person name="Ng V."/>
            <person name="Clum A."/>
            <person name="Steindorff A."/>
            <person name="Ohm R.A."/>
            <person name="Martin F."/>
            <person name="Silar P."/>
            <person name="Natvig D.O."/>
            <person name="Lalanne C."/>
            <person name="Gautier V."/>
            <person name="Ament-Velasquez S.L."/>
            <person name="Kruys A."/>
            <person name="Hutchinson M.I."/>
            <person name="Powell A.J."/>
            <person name="Barry K."/>
            <person name="Miller A.N."/>
            <person name="Grigoriev I.V."/>
            <person name="Debuchy R."/>
            <person name="Gladieux P."/>
            <person name="Hiltunen Thoren M."/>
            <person name="Johannesson H."/>
        </authorList>
    </citation>
    <scope>NUCLEOTIDE SEQUENCE</scope>
    <source>
        <strain evidence="4">CBS 958.72</strain>
    </source>
</reference>
<dbReference type="GO" id="GO:1990644">
    <property type="term" value="F:microtubule site clamp"/>
    <property type="evidence" value="ECO:0007669"/>
    <property type="project" value="TreeGrafter"/>
</dbReference>
<dbReference type="GO" id="GO:0005730">
    <property type="term" value="C:nucleolus"/>
    <property type="evidence" value="ECO:0007669"/>
    <property type="project" value="TreeGrafter"/>
</dbReference>
<keyword evidence="1" id="KW-0175">Coiled coil</keyword>
<feature type="compositionally biased region" description="Basic and acidic residues" evidence="2">
    <location>
        <begin position="179"/>
        <end position="189"/>
    </location>
</feature>
<feature type="coiled-coil region" evidence="1">
    <location>
        <begin position="284"/>
        <end position="396"/>
    </location>
</feature>
<feature type="compositionally biased region" description="Polar residues" evidence="2">
    <location>
        <begin position="259"/>
        <end position="274"/>
    </location>
</feature>
<feature type="region of interest" description="Disordered" evidence="2">
    <location>
        <begin position="33"/>
        <end position="201"/>
    </location>
</feature>
<dbReference type="PANTHER" id="PTHR28006:SF1">
    <property type="entry name" value="MONOPOLIN COMPLEX SUBUNIT CSM1"/>
    <property type="match status" value="1"/>
</dbReference>
<sequence>MSRAKGLLELVDSDSEDGLSGNVFSVAALRQAKKQASNAMAPAKKAGAARGRKTAAAAANKTANKVTKPPAKPSARRTSGRIAAAIEESILEEEVPKAVLTEKGGNSKANAKAKAKATARGQKRAAAAEENDNDDDVDMHDAPEEPLVTPPASDTNTKSKTTRGRPMKAAVVEIPDSATRQEPKKDTGRVPRGRKATATKTVAPIVEEEDSIMVQEDVTEIPETQQPMGAGDFDGDDLDDLMARHSSSPVESGRRAPAATSSMPRRLAYTSSADNGDPALRRRLGEMTQKYESLEQKYHDLRDVAVREAERNFDRLKAQGEEKSKAADQLIASLKSDLAAQKEVAKEAQRLRGQLEASEAQVNVLQAQITEHGLQLSEARTEIKALNMRLTAARTAEAAAAAKNASIVPGSAMKGGNGSSRMIMGASEAVQHATLAAQMKEDLYGDLTGLIVRSVKRDGGEDVYDCIQTGRNGTLHFKLAIATDAPTDSYDEAQFLYMPQLDANRDRALIDILPDYLVEEISFPRPHAAKFYARVTKALTESS</sequence>
<dbReference type="InterPro" id="IPR020981">
    <property type="entry name" value="Csm1/Pcs1_C"/>
</dbReference>
<dbReference type="InterPro" id="IPR040349">
    <property type="entry name" value="Csm1/Pcs1"/>
</dbReference>
<dbReference type="EMBL" id="JAULSN010000002">
    <property type="protein sequence ID" value="KAK3380149.1"/>
    <property type="molecule type" value="Genomic_DNA"/>
</dbReference>
<dbReference type="InterPro" id="IPR038608">
    <property type="entry name" value="Csm1/Pcs1_C_sf"/>
</dbReference>
<dbReference type="GO" id="GO:0034506">
    <property type="term" value="C:chromosome, centromeric core domain"/>
    <property type="evidence" value="ECO:0007669"/>
    <property type="project" value="TreeGrafter"/>
</dbReference>
<evidence type="ECO:0000313" key="5">
    <source>
        <dbReference type="Proteomes" id="UP001287356"/>
    </source>
</evidence>
<evidence type="ECO:0000256" key="2">
    <source>
        <dbReference type="SAM" id="MobiDB-lite"/>
    </source>
</evidence>
<dbReference type="GO" id="GO:0051315">
    <property type="term" value="P:attachment of mitotic spindle microtubules to kinetochore"/>
    <property type="evidence" value="ECO:0007669"/>
    <property type="project" value="TreeGrafter"/>
</dbReference>
<dbReference type="CDD" id="cd23787">
    <property type="entry name" value="RWD_CSM1"/>
    <property type="match status" value="1"/>
</dbReference>
<feature type="compositionally biased region" description="Low complexity" evidence="2">
    <location>
        <begin position="43"/>
        <end position="65"/>
    </location>
</feature>
<dbReference type="PANTHER" id="PTHR28006">
    <property type="entry name" value="MONOPOLIN COMPLEX SUBUNIT CSM1"/>
    <property type="match status" value="1"/>
</dbReference>
<dbReference type="AlphaFoldDB" id="A0AAE0NER4"/>
<keyword evidence="5" id="KW-1185">Reference proteome</keyword>
<feature type="domain" description="Monopolin complex subunit Csm1/Pcs1 C-terminal" evidence="3">
    <location>
        <begin position="438"/>
        <end position="525"/>
    </location>
</feature>
<feature type="region of interest" description="Disordered" evidence="2">
    <location>
        <begin position="243"/>
        <end position="279"/>
    </location>
</feature>
<organism evidence="4 5">
    <name type="scientific">Lasiosphaeria ovina</name>
    <dbReference type="NCBI Taxonomy" id="92902"/>
    <lineage>
        <taxon>Eukaryota</taxon>
        <taxon>Fungi</taxon>
        <taxon>Dikarya</taxon>
        <taxon>Ascomycota</taxon>
        <taxon>Pezizomycotina</taxon>
        <taxon>Sordariomycetes</taxon>
        <taxon>Sordariomycetidae</taxon>
        <taxon>Sordariales</taxon>
        <taxon>Lasiosphaeriaceae</taxon>
        <taxon>Lasiosphaeria</taxon>
    </lineage>
</organism>
<feature type="region of interest" description="Disordered" evidence="2">
    <location>
        <begin position="1"/>
        <end position="20"/>
    </location>
</feature>
<accession>A0AAE0NER4</accession>
<reference evidence="4" key="2">
    <citation type="submission" date="2023-06" db="EMBL/GenBank/DDBJ databases">
        <authorList>
            <consortium name="Lawrence Berkeley National Laboratory"/>
            <person name="Haridas S."/>
            <person name="Hensen N."/>
            <person name="Bonometti L."/>
            <person name="Westerberg I."/>
            <person name="Brannstrom I.O."/>
            <person name="Guillou S."/>
            <person name="Cros-Aarteil S."/>
            <person name="Calhoun S."/>
            <person name="Kuo A."/>
            <person name="Mondo S."/>
            <person name="Pangilinan J."/>
            <person name="Riley R."/>
            <person name="Labutti K."/>
            <person name="Andreopoulos B."/>
            <person name="Lipzen A."/>
            <person name="Chen C."/>
            <person name="Yanf M."/>
            <person name="Daum C."/>
            <person name="Ng V."/>
            <person name="Clum A."/>
            <person name="Steindorff A."/>
            <person name="Ohm R."/>
            <person name="Martin F."/>
            <person name="Silar P."/>
            <person name="Natvig D."/>
            <person name="Lalanne C."/>
            <person name="Gautier V."/>
            <person name="Ament-Velasquez S.L."/>
            <person name="Kruys A."/>
            <person name="Hutchinson M.I."/>
            <person name="Powell A.J."/>
            <person name="Barry K."/>
            <person name="Miller A.N."/>
            <person name="Grigoriev I.V."/>
            <person name="Debuchy R."/>
            <person name="Gladieux P."/>
            <person name="Thoren M.H."/>
            <person name="Johannesson H."/>
        </authorList>
    </citation>
    <scope>NUCLEOTIDE SEQUENCE</scope>
    <source>
        <strain evidence="4">CBS 958.72</strain>
    </source>
</reference>
<gene>
    <name evidence="4" type="ORF">B0T24DRAFT_184405</name>
</gene>
<feature type="compositionally biased region" description="Basic residues" evidence="2">
    <location>
        <begin position="111"/>
        <end position="123"/>
    </location>
</feature>
<feature type="compositionally biased region" description="Acidic residues" evidence="2">
    <location>
        <begin position="129"/>
        <end position="138"/>
    </location>
</feature>
<dbReference type="Proteomes" id="UP001287356">
    <property type="component" value="Unassembled WGS sequence"/>
</dbReference>
<comment type="caution">
    <text evidence="4">The sequence shown here is derived from an EMBL/GenBank/DDBJ whole genome shotgun (WGS) entry which is preliminary data.</text>
</comment>
<name>A0AAE0NER4_9PEZI</name>
<evidence type="ECO:0000259" key="3">
    <source>
        <dbReference type="Pfam" id="PF12539"/>
    </source>
</evidence>
<proteinExistence type="predicted"/>
<dbReference type="Pfam" id="PF12539">
    <property type="entry name" value="Csm1"/>
    <property type="match status" value="1"/>
</dbReference>
<dbReference type="Gene3D" id="3.90.1150.80">
    <property type="match status" value="1"/>
</dbReference>